<dbReference type="HOGENOM" id="CLU_176817_1_0_5"/>
<dbReference type="KEGG" id="sphk:SKP52_18060"/>
<accession>A0A0A7PR77</accession>
<dbReference type="AlphaFoldDB" id="A0A0A7PR77"/>
<sequence length="70" mass="7625">MLIASRNRLARLQYGPNGFRVLAPGDHVLCAVSGAPIGLDELRYWSVARQEPYATAEISVQAELDAARKA</sequence>
<evidence type="ECO:0000313" key="2">
    <source>
        <dbReference type="Proteomes" id="UP000030907"/>
    </source>
</evidence>
<keyword evidence="2" id="KW-1185">Reference proteome</keyword>
<name>A0A0A7PR77_9SPHN</name>
<dbReference type="Pfam" id="PF09866">
    <property type="entry name" value="DUF2093"/>
    <property type="match status" value="1"/>
</dbReference>
<proteinExistence type="predicted"/>
<dbReference type="InterPro" id="IPR018661">
    <property type="entry name" value="DUF2093"/>
</dbReference>
<dbReference type="STRING" id="1515612.SKP52_18060"/>
<protein>
    <recommendedName>
        <fullName evidence="3">DUF2093 domain-containing protein</fullName>
    </recommendedName>
</protein>
<gene>
    <name evidence="1" type="ORF">SKP52_18060</name>
</gene>
<organism evidence="1 2">
    <name type="scientific">Sphingopyxis fribergensis</name>
    <dbReference type="NCBI Taxonomy" id="1515612"/>
    <lineage>
        <taxon>Bacteria</taxon>
        <taxon>Pseudomonadati</taxon>
        <taxon>Pseudomonadota</taxon>
        <taxon>Alphaproteobacteria</taxon>
        <taxon>Sphingomonadales</taxon>
        <taxon>Sphingomonadaceae</taxon>
        <taxon>Sphingopyxis</taxon>
    </lineage>
</organism>
<dbReference type="OrthoDB" id="9801906at2"/>
<reference evidence="1 2" key="1">
    <citation type="journal article" date="2015" name="Int. J. Syst. Evol. Microbiol.">
        <title>Description of Sphingopyxis fribergensis sp. nov. - a soil bacterium with the ability to degrade styrene and phenylacetic acid.</title>
        <authorList>
            <person name="Oelschlagel M."/>
            <person name="Ruckert C."/>
            <person name="Kalinowski J."/>
            <person name="Schmidt G."/>
            <person name="Schlomann M."/>
            <person name="Tischler D."/>
        </authorList>
    </citation>
    <scope>NUCLEOTIDE SEQUENCE [LARGE SCALE GENOMIC DNA]</scope>
    <source>
        <strain evidence="1 2">Kp5.2</strain>
    </source>
</reference>
<evidence type="ECO:0008006" key="3">
    <source>
        <dbReference type="Google" id="ProtNLM"/>
    </source>
</evidence>
<dbReference type="EMBL" id="CP009122">
    <property type="protein sequence ID" value="AJA10482.1"/>
    <property type="molecule type" value="Genomic_DNA"/>
</dbReference>
<evidence type="ECO:0000313" key="1">
    <source>
        <dbReference type="EMBL" id="AJA10482.1"/>
    </source>
</evidence>
<dbReference type="RefSeq" id="WP_039576993.1">
    <property type="nucleotide sequence ID" value="NZ_CP009122.1"/>
</dbReference>
<dbReference type="Proteomes" id="UP000030907">
    <property type="component" value="Chromosome"/>
</dbReference>